<dbReference type="InterPro" id="IPR016903">
    <property type="entry name" value="Nucleolar_cplx-assoc_3"/>
</dbReference>
<evidence type="ECO:0000256" key="2">
    <source>
        <dbReference type="ARBA" id="ARBA00007797"/>
    </source>
</evidence>
<feature type="domain" description="Nucleolar complex-associated protein 3 N-terminal" evidence="7">
    <location>
        <begin position="222"/>
        <end position="324"/>
    </location>
</feature>
<name>A0AAV2YKF3_9STRA</name>
<comment type="subcellular location">
    <subcellularLocation>
        <location evidence="1">Nucleus</location>
        <location evidence="1">Nucleolus</location>
    </subcellularLocation>
</comment>
<protein>
    <recommendedName>
        <fullName evidence="10">Nucleolar complex protein 3 homolog</fullName>
    </recommendedName>
</protein>
<proteinExistence type="inferred from homology"/>
<dbReference type="InterPro" id="IPR016024">
    <property type="entry name" value="ARM-type_fold"/>
</dbReference>
<feature type="region of interest" description="Disordered" evidence="5">
    <location>
        <begin position="84"/>
        <end position="185"/>
    </location>
</feature>
<dbReference type="SUPFAM" id="SSF48371">
    <property type="entry name" value="ARM repeat"/>
    <property type="match status" value="1"/>
</dbReference>
<dbReference type="PANTHER" id="PTHR14428:SF5">
    <property type="entry name" value="NUCLEOLAR COMPLEX PROTEIN 3 HOMOLOG"/>
    <property type="match status" value="1"/>
</dbReference>
<keyword evidence="3" id="KW-0175">Coiled coil</keyword>
<feature type="domain" description="CCAAT-binding factor" evidence="6">
    <location>
        <begin position="579"/>
        <end position="715"/>
    </location>
</feature>
<dbReference type="GO" id="GO:0003682">
    <property type="term" value="F:chromatin binding"/>
    <property type="evidence" value="ECO:0007669"/>
    <property type="project" value="TreeGrafter"/>
</dbReference>
<feature type="compositionally biased region" description="Basic residues" evidence="5">
    <location>
        <begin position="31"/>
        <end position="45"/>
    </location>
</feature>
<feature type="compositionally biased region" description="Acidic residues" evidence="5">
    <location>
        <begin position="52"/>
        <end position="61"/>
    </location>
</feature>
<feature type="compositionally biased region" description="Acidic residues" evidence="5">
    <location>
        <begin position="147"/>
        <end position="185"/>
    </location>
</feature>
<dbReference type="PANTHER" id="PTHR14428">
    <property type="entry name" value="NUCLEOLAR COMPLEX PROTEIN 3"/>
    <property type="match status" value="1"/>
</dbReference>
<evidence type="ECO:0000256" key="4">
    <source>
        <dbReference type="ARBA" id="ARBA00023242"/>
    </source>
</evidence>
<dbReference type="GO" id="GO:0006270">
    <property type="term" value="P:DNA replication initiation"/>
    <property type="evidence" value="ECO:0007669"/>
    <property type="project" value="TreeGrafter"/>
</dbReference>
<dbReference type="EMBL" id="DAKRPA010000290">
    <property type="protein sequence ID" value="DAZ93804.1"/>
    <property type="molecule type" value="Genomic_DNA"/>
</dbReference>
<comment type="caution">
    <text evidence="8">The sequence shown here is derived from an EMBL/GenBank/DDBJ whole genome shotgun (WGS) entry which is preliminary data.</text>
</comment>
<dbReference type="Proteomes" id="UP001146120">
    <property type="component" value="Unassembled WGS sequence"/>
</dbReference>
<keyword evidence="4" id="KW-0539">Nucleus</keyword>
<dbReference type="Pfam" id="PF03914">
    <property type="entry name" value="CBF"/>
    <property type="match status" value="1"/>
</dbReference>
<evidence type="ECO:0000313" key="9">
    <source>
        <dbReference type="Proteomes" id="UP001146120"/>
    </source>
</evidence>
<evidence type="ECO:0000313" key="8">
    <source>
        <dbReference type="EMBL" id="DAZ93804.1"/>
    </source>
</evidence>
<dbReference type="InterPro" id="IPR005612">
    <property type="entry name" value="CCAAT-binding_factor"/>
</dbReference>
<feature type="region of interest" description="Disordered" evidence="5">
    <location>
        <begin position="1"/>
        <end position="61"/>
    </location>
</feature>
<keyword evidence="9" id="KW-1185">Reference proteome</keyword>
<reference evidence="8" key="1">
    <citation type="submission" date="2022-11" db="EMBL/GenBank/DDBJ databases">
        <authorList>
            <person name="Morgan W.R."/>
            <person name="Tartar A."/>
        </authorList>
    </citation>
    <scope>NUCLEOTIDE SEQUENCE</scope>
    <source>
        <strain evidence="8">ARSEF 373</strain>
    </source>
</reference>
<organism evidence="8 9">
    <name type="scientific">Lagenidium giganteum</name>
    <dbReference type="NCBI Taxonomy" id="4803"/>
    <lineage>
        <taxon>Eukaryota</taxon>
        <taxon>Sar</taxon>
        <taxon>Stramenopiles</taxon>
        <taxon>Oomycota</taxon>
        <taxon>Peronosporomycetes</taxon>
        <taxon>Pythiales</taxon>
        <taxon>Pythiaceae</taxon>
    </lineage>
</organism>
<reference evidence="8" key="2">
    <citation type="journal article" date="2023" name="Microbiol Resour">
        <title>Decontamination and Annotation of the Draft Genome Sequence of the Oomycete Lagenidium giganteum ARSEF 373.</title>
        <authorList>
            <person name="Morgan W.R."/>
            <person name="Tartar A."/>
        </authorList>
    </citation>
    <scope>NUCLEOTIDE SEQUENCE</scope>
    <source>
        <strain evidence="8">ARSEF 373</strain>
    </source>
</reference>
<evidence type="ECO:0000259" key="6">
    <source>
        <dbReference type="Pfam" id="PF03914"/>
    </source>
</evidence>
<dbReference type="GO" id="GO:0005730">
    <property type="term" value="C:nucleolus"/>
    <property type="evidence" value="ECO:0007669"/>
    <property type="project" value="UniProtKB-SubCell"/>
</dbReference>
<sequence>MAKRKQSGGAAKNTKKAKKNDVNGNKSNAKNVKKPTKKGSNKAGKKQQPVADVEEEVDVEDDDIEFFEENEQYSSFLMHMDANKMTKPEHLRTKQQRPVEAKKEKDLEEMENMPRKPQWEKKKKDLSTKLPVKFMDGSVRPNKLMAEDDTPQPQEEEKEEEEGDDNEEEEDEEEEADEVADMDEDDVSDMEFEEIQDTPAVEEKPVSEVDLRLQREHRVAAKKVEIAQLCESILENPEEALKKSKEHPEGLSKVQQLHALCQDQDTTIRKLSMLSELTVFLDILPDYRIRLQQEAEGGKGRPLKKKVQQMQDYEASMLSNYQKFLKFCSQVVTDGLKGKRPTDDLSPRDRVDISLAETGAKCLTELLKVKYAFNFHLNLIMALVPLADSHFPSIRTVACEAFVTVFKADKSCMSSYEIVKQISAYVRKKEHRVKEDIIRTLVSMPLEVTMEAGEEARKKAKWDRKRRRKQQQEGDTIASGLKEAEAVVDKSEREKTQADILHEIVLIYFRILKQATYSTALPAVLAGLSKFAFLINLDIMIDLLKVLKTILKEDILPLPSALHAVLTGLRTLQGPGQELMVDEKDFVDILYRLLRKFSEGEDVSCFPTALQCVEAVFLKRKELVVDRVAAFIKRLLLISIHLQPHHILAVLSLMRSLFHRYSKLHQLLESDLDRVASGEYRADVDDPDFTNPYSTALWELTLLERHYHPVVSSFALGTAELGPSLPTEYPRSMLENYNTTLTGAFIPKVPVPPKNPLYTKIATDRKKQANKRRQRVRNFFVRDPLTEKSPSPFFQMCQEVDNAPTEQLSFRK</sequence>
<accession>A0AAV2YKF3</accession>
<dbReference type="AlphaFoldDB" id="A0AAV2YKF3"/>
<dbReference type="Pfam" id="PF07540">
    <property type="entry name" value="NOC3p"/>
    <property type="match status" value="1"/>
</dbReference>
<comment type="similarity">
    <text evidence="2">Belongs to the CBF/MAK21 family.</text>
</comment>
<evidence type="ECO:0000256" key="1">
    <source>
        <dbReference type="ARBA" id="ARBA00004604"/>
    </source>
</evidence>
<evidence type="ECO:0008006" key="10">
    <source>
        <dbReference type="Google" id="ProtNLM"/>
    </source>
</evidence>
<gene>
    <name evidence="8" type="ORF">N0F65_008563</name>
</gene>
<evidence type="ECO:0000259" key="7">
    <source>
        <dbReference type="Pfam" id="PF07540"/>
    </source>
</evidence>
<dbReference type="InterPro" id="IPR011501">
    <property type="entry name" value="Noc3_N"/>
</dbReference>
<evidence type="ECO:0000256" key="5">
    <source>
        <dbReference type="SAM" id="MobiDB-lite"/>
    </source>
</evidence>
<evidence type="ECO:0000256" key="3">
    <source>
        <dbReference type="ARBA" id="ARBA00023054"/>
    </source>
</evidence>
<feature type="compositionally biased region" description="Basic and acidic residues" evidence="5">
    <location>
        <begin position="84"/>
        <end position="127"/>
    </location>
</feature>